<evidence type="ECO:0000256" key="1">
    <source>
        <dbReference type="SAM" id="MobiDB-lite"/>
    </source>
</evidence>
<feature type="non-terminal residue" evidence="2">
    <location>
        <position position="1"/>
    </location>
</feature>
<dbReference type="EMBL" id="JADQDC010000022">
    <property type="protein sequence ID" value="MBF9153128.1"/>
    <property type="molecule type" value="Genomic_DNA"/>
</dbReference>
<proteinExistence type="predicted"/>
<dbReference type="RefSeq" id="WP_196277396.1">
    <property type="nucleotide sequence ID" value="NZ_JADQDC010000022.1"/>
</dbReference>
<gene>
    <name evidence="2" type="ORF">I2488_19165</name>
</gene>
<sequence length="1385" mass="135698">AFVAGKLSATSLQSVGDLTLTVTDTAALGTVSSTAGSVSIDPALLTFDSITANKGITLSGGTITGGTLDAGTSVNVSATGDLTLDLADAGTTLSLGGANVQAGTLRSNGATSITATDLASITSAINSGGGISITATRFTAPLLQAVTGNIALSISGRADLTTVAAFGGNLTIDADTLRFVAASALGVVQLRGADLAGTTVASGTSTNINAGTVANIGSVTAGTSATLGGLDVTVGTVSAGTFTDFDGRSINVGETTAGTTAFVDARNFTFDKLTAGESVEILTSANTNGGKIDAGTTLRIAASGDVTLDDAKAGGAITIGAANINALTITGDSGLSLTATNAIDLGTVKVLGAFDLSGASLVLGSSSSGLDSTFSLTGSATIGSVAAGLASTGQNLVQIVVQALGNSFTGGTLVPVFDVVQGQTITVSSSTNDLWSAGFLPRFSDGDGLIAFRIATAQDDSGAQPGTQIGAAFGNLTIGNFSAPFGALVGQIGNQNVLIGANGTVTAPATGTLSVGYWDSNAGDNTGSIAFTFGNGTGGGGASNPANVSITTGGNLTVGSANASSAITLDAAGALKLDSADAGTTLALTGNTIDAGTLKAGTDITLASNGASVIGSATAGGRFSADIGALDFTLIDAASAVDIASLAGVSGGDIRSGASIVVDASGSITIRDADAATDLALTSGAAGDITARTLAAGGAIGIEGRDVSLGSATAAGSFTVSGTGAVELGTASAGSALSVNSQTLTFTRMSSGGTLVVGTSGDVTGGDLVATGTMRINTGSGRFAYGTLDGGDIAIVAGSASGGAIRVRAGDLNLGVAGDATVGAINASGNVAIDAQRLVFSTISAGGTFGTTNGSMSGTSISAGNDVFISSQGNVALSGLTGKSARINSAGIVNITGLQLSGAISVFADAVGLDALGNLAIRTIIADRGNVDVTAEGSITGSTINALGDIDLLASNGDVMISHLSAGYADAVGDSVRPQGTVTSGAIGQGNIDIVAAGDIVINDVADAAKAFTMNAGNTIRLNGLATGATMDLTSADLEIGASGRLGETAHTDAITLRNTGQGPLRLGDNIASTVSGYAISQAEFARIRSRGDLTIRANQALLVGDLAVVAQAGTTQGQVGETGTLSLRSGGLATFLGALSMSNAAGNSLAVNSQNGVFLDAATGSIRLLDGEARAGTLAISGSGIAMVTRSALDDISQLTDTALITDRLGLNDGVTDGRTLVEADTIQLRSDREVYIQNTSLGTRLDDRRGLVANSLKIGSRDGSQLDIVINGIVNGQVGVDAIEQITFEEAFTDLSSVNGCVIVNANTCNKLPFEIIELRDLVEEVLKTDPEDSALQVTDSFTKTTLIQLNQIAPAGFEPLIDEPVTGTGNDDLLGEGKQDGE</sequence>
<evidence type="ECO:0000313" key="3">
    <source>
        <dbReference type="Proteomes" id="UP000600799"/>
    </source>
</evidence>
<dbReference type="Gene3D" id="2.60.120.430">
    <property type="entry name" value="Galactose-binding lectin"/>
    <property type="match status" value="1"/>
</dbReference>
<accession>A0ABS0HLK2</accession>
<organism evidence="2 3">
    <name type="scientific">Novosphingobium jiangmenense</name>
    <dbReference type="NCBI Taxonomy" id="2791981"/>
    <lineage>
        <taxon>Bacteria</taxon>
        <taxon>Pseudomonadati</taxon>
        <taxon>Pseudomonadota</taxon>
        <taxon>Alphaproteobacteria</taxon>
        <taxon>Sphingomonadales</taxon>
        <taxon>Sphingomonadaceae</taxon>
        <taxon>Novosphingobium</taxon>
    </lineage>
</organism>
<keyword evidence="3" id="KW-1185">Reference proteome</keyword>
<name>A0ABS0HLK2_9SPHN</name>
<evidence type="ECO:0008006" key="4">
    <source>
        <dbReference type="Google" id="ProtNLM"/>
    </source>
</evidence>
<feature type="region of interest" description="Disordered" evidence="1">
    <location>
        <begin position="1363"/>
        <end position="1385"/>
    </location>
</feature>
<protein>
    <recommendedName>
        <fullName evidence="4">S-layer family protein</fullName>
    </recommendedName>
</protein>
<evidence type="ECO:0000313" key="2">
    <source>
        <dbReference type="EMBL" id="MBF9153128.1"/>
    </source>
</evidence>
<reference evidence="2 3" key="1">
    <citation type="submission" date="2020-11" db="EMBL/GenBank/DDBJ databases">
        <title>The genome sequence of Novosphingobium sp. 1Y9A.</title>
        <authorList>
            <person name="Liu Y."/>
        </authorList>
    </citation>
    <scope>NUCLEOTIDE SEQUENCE [LARGE SCALE GENOMIC DNA]</scope>
    <source>
        <strain evidence="2 3">1Y9A</strain>
    </source>
</reference>
<comment type="caution">
    <text evidence="2">The sequence shown here is derived from an EMBL/GenBank/DDBJ whole genome shotgun (WGS) entry which is preliminary data.</text>
</comment>
<dbReference type="Proteomes" id="UP000600799">
    <property type="component" value="Unassembled WGS sequence"/>
</dbReference>